<evidence type="ECO:0000256" key="3">
    <source>
        <dbReference type="PIRNR" id="PIRNR005751"/>
    </source>
</evidence>
<comment type="caution">
    <text evidence="5">The sequence shown here is derived from an EMBL/GenBank/DDBJ whole genome shotgun (WGS) entry which is preliminary data.</text>
</comment>
<proteinExistence type="predicted"/>
<accession>A0A401IUR8</accession>
<evidence type="ECO:0000313" key="6">
    <source>
        <dbReference type="Proteomes" id="UP000286848"/>
    </source>
</evidence>
<dbReference type="PIRSF" id="PIRSF005751">
    <property type="entry name" value="Acet_citr_lig"/>
    <property type="match status" value="1"/>
</dbReference>
<evidence type="ECO:0000313" key="5">
    <source>
        <dbReference type="EMBL" id="GBG95255.1"/>
    </source>
</evidence>
<reference evidence="5 6" key="1">
    <citation type="journal article" date="2019" name="Int. J. Syst. Evol. Microbiol.">
        <title>Lactobacillus salitolerans sp. nov., a novel lactic acid bacterium isolated from spent mushroom substrates.</title>
        <authorList>
            <person name="Tohno M."/>
            <person name="Tanizawa Y."/>
            <person name="Kojima Y."/>
            <person name="Sakamoto M."/>
            <person name="Nakamura Y."/>
            <person name="Ohkuma M."/>
            <person name="Kobayashi H."/>
        </authorList>
    </citation>
    <scope>NUCLEOTIDE SEQUENCE [LARGE SCALE GENOMIC DNA]</scope>
    <source>
        <strain evidence="5 6">YK43</strain>
    </source>
</reference>
<dbReference type="Pfam" id="PF08218">
    <property type="entry name" value="Citrate_ly_lig"/>
    <property type="match status" value="1"/>
</dbReference>
<name>A0A401IUR8_9LACO</name>
<dbReference type="InterPro" id="IPR013166">
    <property type="entry name" value="Citrate_lyase_ligase_C"/>
</dbReference>
<gene>
    <name evidence="5" type="primary">citC</name>
    <name evidence="5" type="ORF">LFYK43_17140</name>
</gene>
<feature type="domain" description="Citrate lyase ligase C-terminal" evidence="4">
    <location>
        <begin position="152"/>
        <end position="333"/>
    </location>
</feature>
<dbReference type="InterPro" id="IPR004821">
    <property type="entry name" value="Cyt_trans-like"/>
</dbReference>
<keyword evidence="6" id="KW-1185">Reference proteome</keyword>
<evidence type="ECO:0000256" key="2">
    <source>
        <dbReference type="ARBA" id="ARBA00022840"/>
    </source>
</evidence>
<comment type="function">
    <text evidence="3">Acetylation of prosthetic group (2-(5''-phosphoribosyl)-3'-dephosphocoenzyme-A) of the gamma subunit of citrate lyase.</text>
</comment>
<dbReference type="NCBIfam" id="TIGR00124">
    <property type="entry name" value="cit_ly_ligase"/>
    <property type="match status" value="1"/>
</dbReference>
<keyword evidence="2 3" id="KW-0067">ATP-binding</keyword>
<dbReference type="GO" id="GO:0008771">
    <property type="term" value="F:[citrate (pro-3S)-lyase] ligase activity"/>
    <property type="evidence" value="ECO:0007669"/>
    <property type="project" value="UniProtKB-EC"/>
</dbReference>
<dbReference type="InterPro" id="IPR014729">
    <property type="entry name" value="Rossmann-like_a/b/a_fold"/>
</dbReference>
<dbReference type="SUPFAM" id="SSF52374">
    <property type="entry name" value="Nucleotidylyl transferase"/>
    <property type="match status" value="1"/>
</dbReference>
<dbReference type="PANTHER" id="PTHR40599:SF1">
    <property type="entry name" value="[CITRATE [PRO-3S]-LYASE] LIGASE"/>
    <property type="match status" value="1"/>
</dbReference>
<keyword evidence="5" id="KW-0456">Lyase</keyword>
<evidence type="ECO:0000256" key="1">
    <source>
        <dbReference type="ARBA" id="ARBA00022741"/>
    </source>
</evidence>
<dbReference type="Gene3D" id="3.40.50.620">
    <property type="entry name" value="HUPs"/>
    <property type="match status" value="1"/>
</dbReference>
<sequence length="353" mass="40158">MSTELADLNLNRRPVYKKWQELLISRDISNFSVEEVNNIDETIGLFDNEQHLLATGSIAGNVLKYIAIKAGHEENGAIFNQIVTELTNRLVRRGFTHFFVFTKPEYSHSFKFVGFQELASSRFGVVLEKGTTTITDYLMSLPHSPNQAEKSVAAIVMHANPFTLGHQFLVRKAAQENDLVYVFVVKNDASLFSTEERMRLVQEGTKEWKNVFVVSGADYLVSYATFPAYFLKTPDDVIKYQTTLDARIFRDLIAPALNIKKRYLGTEPFSHTTGIYNQTLLRELPPAVQPIVLERKKSAEGKLITATEVRMAIKERKVENISHFIPQTTMTFIKDNIDNLEKRIKKGMKISGN</sequence>
<protein>
    <recommendedName>
        <fullName evidence="3">[Citrate [pro-3S]-lyase] ligase</fullName>
        <ecNumber evidence="3">6.2.1.22</ecNumber>
    </recommendedName>
</protein>
<dbReference type="InterPro" id="IPR005216">
    <property type="entry name" value="Citrate_lyase_ligase"/>
</dbReference>
<dbReference type="NCBIfam" id="TIGR00125">
    <property type="entry name" value="cyt_tran_rel"/>
    <property type="match status" value="1"/>
</dbReference>
<keyword evidence="1 3" id="KW-0547">Nucleotide-binding</keyword>
<dbReference type="RefSeq" id="WP_124977396.1">
    <property type="nucleotide sequence ID" value="NZ_BFFP01000029.1"/>
</dbReference>
<comment type="catalytic activity">
    <reaction evidence="3">
        <text>holo-[citrate lyase ACP] + acetate + ATP = acetyl-[citrate lyase ACP] + AMP + diphosphate</text>
        <dbReference type="Rhea" id="RHEA:23788"/>
        <dbReference type="Rhea" id="RHEA-COMP:10158"/>
        <dbReference type="Rhea" id="RHEA-COMP:13710"/>
        <dbReference type="ChEBI" id="CHEBI:30089"/>
        <dbReference type="ChEBI" id="CHEBI:30616"/>
        <dbReference type="ChEBI" id="CHEBI:33019"/>
        <dbReference type="ChEBI" id="CHEBI:82683"/>
        <dbReference type="ChEBI" id="CHEBI:137976"/>
        <dbReference type="ChEBI" id="CHEBI:456215"/>
        <dbReference type="EC" id="6.2.1.22"/>
    </reaction>
</comment>
<evidence type="ECO:0000259" key="4">
    <source>
        <dbReference type="SMART" id="SM00764"/>
    </source>
</evidence>
<dbReference type="AlphaFoldDB" id="A0A401IUR8"/>
<dbReference type="EC" id="6.2.1.22" evidence="3"/>
<dbReference type="PANTHER" id="PTHR40599">
    <property type="entry name" value="[CITRATE [PRO-3S]-LYASE] LIGASE"/>
    <property type="match status" value="1"/>
</dbReference>
<dbReference type="GO" id="GO:0005524">
    <property type="term" value="F:ATP binding"/>
    <property type="evidence" value="ECO:0007669"/>
    <property type="project" value="UniProtKB-UniRule"/>
</dbReference>
<keyword evidence="3" id="KW-0436">Ligase</keyword>
<dbReference type="GO" id="GO:0016829">
    <property type="term" value="F:lyase activity"/>
    <property type="evidence" value="ECO:0007669"/>
    <property type="project" value="UniProtKB-KW"/>
</dbReference>
<dbReference type="Proteomes" id="UP000286848">
    <property type="component" value="Unassembled WGS sequence"/>
</dbReference>
<dbReference type="EMBL" id="BFFP01000029">
    <property type="protein sequence ID" value="GBG95255.1"/>
    <property type="molecule type" value="Genomic_DNA"/>
</dbReference>
<organism evidence="5 6">
    <name type="scientific">Ligilactobacillus salitolerans</name>
    <dbReference type="NCBI Taxonomy" id="1808352"/>
    <lineage>
        <taxon>Bacteria</taxon>
        <taxon>Bacillati</taxon>
        <taxon>Bacillota</taxon>
        <taxon>Bacilli</taxon>
        <taxon>Lactobacillales</taxon>
        <taxon>Lactobacillaceae</taxon>
        <taxon>Ligilactobacillus</taxon>
    </lineage>
</organism>
<dbReference type="SMART" id="SM00764">
    <property type="entry name" value="Citrate_ly_lig"/>
    <property type="match status" value="1"/>
</dbReference>
<dbReference type="OrthoDB" id="9779753at2"/>